<accession>A0ABW9N737</accession>
<dbReference type="EMBL" id="AACKMW020000063">
    <property type="protein sequence ID" value="MPB99963.1"/>
    <property type="molecule type" value="Genomic_DNA"/>
</dbReference>
<proteinExistence type="predicted"/>
<evidence type="ECO:0000313" key="2">
    <source>
        <dbReference type="Proteomes" id="UP000364097"/>
    </source>
</evidence>
<evidence type="ECO:0000313" key="1">
    <source>
        <dbReference type="EMBL" id="MPB99963.1"/>
    </source>
</evidence>
<dbReference type="RefSeq" id="WP_052243658.1">
    <property type="nucleotide sequence ID" value="NZ_AACKMW020000063.1"/>
</dbReference>
<dbReference type="Proteomes" id="UP000364097">
    <property type="component" value="Unassembled WGS sequence"/>
</dbReference>
<keyword evidence="2" id="KW-1185">Reference proteome</keyword>
<dbReference type="SUPFAM" id="SSF52833">
    <property type="entry name" value="Thioredoxin-like"/>
    <property type="match status" value="1"/>
</dbReference>
<comment type="caution">
    <text evidence="1">The sequence shown here is derived from an EMBL/GenBank/DDBJ whole genome shotgun (WGS) entry which is preliminary data.</text>
</comment>
<dbReference type="Pfam" id="PF13728">
    <property type="entry name" value="TraF"/>
    <property type="match status" value="1"/>
</dbReference>
<dbReference type="InterPro" id="IPR039555">
    <property type="entry name" value="TraF/TrbB"/>
</dbReference>
<name>A0ABW9N737_9BACT</name>
<gene>
    <name evidence="1" type="ORF">A0Z09_007965</name>
</gene>
<organism evidence="1 2">
    <name type="scientific">Campylobacter subantarcticus</name>
    <dbReference type="NCBI Taxonomy" id="497724"/>
    <lineage>
        <taxon>Bacteria</taxon>
        <taxon>Pseudomonadati</taxon>
        <taxon>Campylobacterota</taxon>
        <taxon>Epsilonproteobacteria</taxon>
        <taxon>Campylobacterales</taxon>
        <taxon>Campylobacteraceae</taxon>
        <taxon>Campylobacter</taxon>
    </lineage>
</organism>
<sequence>MFKKTFFVVLCCISHLNSSSFFDESKKGWFYYEKIENNKTNDINASKDELFIKSILLDSLESYSAEEFTKTFEKVRQIAVMNPTKDNVKTLQIMNKWQTDQSEKFAKVWALNLLEDPNLEYPEIGSDKFSRSAEFKARDEKINTFFKEHKNDLSFVVFQSGFNKDINEKQKLVYDSLIREYSANVEYIDTDKRPELIKKFNLTTTPESFFIYKNSKGEAIWQRVKAGLANREEIIKNTLFLFDNAILEKDK</sequence>
<protein>
    <submittedName>
        <fullName evidence="1">Conjugative transfer system pilin assembly protein TraF</fullName>
    </submittedName>
</protein>
<reference evidence="1" key="1">
    <citation type="submission" date="2019-08" db="EMBL/GenBank/DDBJ databases">
        <title>Rapid identification of Enteric Bacteria from Whole Genome Sequences (WGS) using Average Nucleotide Identity (ANI).</title>
        <authorList>
            <person name="Lane C."/>
        </authorList>
    </citation>
    <scope>NUCLEOTIDE SEQUENCE [LARGE SCALE GENOMIC DNA]</scope>
    <source>
        <strain evidence="1">2010D-8461</strain>
    </source>
</reference>
<dbReference type="InterPro" id="IPR036249">
    <property type="entry name" value="Thioredoxin-like_sf"/>
</dbReference>